<dbReference type="AlphaFoldDB" id="A0A124G7S2"/>
<accession>A0A124G7S2</accession>
<evidence type="ECO:0000313" key="1">
    <source>
        <dbReference type="EMBL" id="KUL23620.1"/>
    </source>
</evidence>
<dbReference type="Proteomes" id="UP000053244">
    <property type="component" value="Unassembled WGS sequence"/>
</dbReference>
<gene>
    <name evidence="1" type="ORF">ADL15_46150</name>
</gene>
<dbReference type="EMBL" id="LLZH01000331">
    <property type="protein sequence ID" value="KUL23620.1"/>
    <property type="molecule type" value="Genomic_DNA"/>
</dbReference>
<proteinExistence type="predicted"/>
<sequence>MTQTRDQHRLEAVKRFNKKVLNPVMLTVAGRRYWYASVLHTTGRRTSHVHLTPVVAEPVPGGFVVPLPYGTAVDWLRNLEAAGTATLDIHGRHLTVGQPLVIDAAEALPLVRPSRRRVWRRLGIAQFLQVTTLSPA</sequence>
<keyword evidence="2" id="KW-1185">Reference proteome</keyword>
<dbReference type="RefSeq" id="WP_067706399.1">
    <property type="nucleotide sequence ID" value="NZ_LLZH01000331.1"/>
</dbReference>
<organism evidence="1 2">
    <name type="scientific">Actinoplanes awajinensis subsp. mycoplanecinus</name>
    <dbReference type="NCBI Taxonomy" id="135947"/>
    <lineage>
        <taxon>Bacteria</taxon>
        <taxon>Bacillati</taxon>
        <taxon>Actinomycetota</taxon>
        <taxon>Actinomycetes</taxon>
        <taxon>Micromonosporales</taxon>
        <taxon>Micromonosporaceae</taxon>
        <taxon>Actinoplanes</taxon>
    </lineage>
</organism>
<dbReference type="OrthoDB" id="3778270at2"/>
<protein>
    <submittedName>
        <fullName evidence="1">Nitroreductase</fullName>
    </submittedName>
</protein>
<name>A0A124G7S2_9ACTN</name>
<evidence type="ECO:0000313" key="2">
    <source>
        <dbReference type="Proteomes" id="UP000053244"/>
    </source>
</evidence>
<dbReference type="InterPro" id="IPR012349">
    <property type="entry name" value="Split_barrel_FMN-bd"/>
</dbReference>
<reference evidence="1 2" key="1">
    <citation type="submission" date="2015-10" db="EMBL/GenBank/DDBJ databases">
        <authorList>
            <person name="Gilbert D.G."/>
        </authorList>
    </citation>
    <scope>NUCLEOTIDE SEQUENCE [LARGE SCALE GENOMIC DNA]</scope>
    <source>
        <strain evidence="1 2">NRRL B-16712</strain>
    </source>
</reference>
<dbReference type="Gene3D" id="2.30.110.10">
    <property type="entry name" value="Electron Transport, Fmn-binding Protein, Chain A"/>
    <property type="match status" value="1"/>
</dbReference>
<comment type="caution">
    <text evidence="1">The sequence shown here is derived from an EMBL/GenBank/DDBJ whole genome shotgun (WGS) entry which is preliminary data.</text>
</comment>